<dbReference type="GO" id="GO:0006397">
    <property type="term" value="P:mRNA processing"/>
    <property type="evidence" value="ECO:0007669"/>
    <property type="project" value="UniProtKB-KW"/>
</dbReference>
<evidence type="ECO:0000256" key="7">
    <source>
        <dbReference type="SAM" id="Coils"/>
    </source>
</evidence>
<proteinExistence type="inferred from homology"/>
<reference evidence="8" key="1">
    <citation type="journal article" date="2023" name="Nat. Microbiol.">
        <title>Babesia duncani multi-omics identifies virulence factors and drug targets.</title>
        <authorList>
            <person name="Singh P."/>
            <person name="Lonardi S."/>
            <person name="Liang Q."/>
            <person name="Vydyam P."/>
            <person name="Khabirova E."/>
            <person name="Fang T."/>
            <person name="Gihaz S."/>
            <person name="Thekkiniath J."/>
            <person name="Munshi M."/>
            <person name="Abel S."/>
            <person name="Ciampossin L."/>
            <person name="Batugedara G."/>
            <person name="Gupta M."/>
            <person name="Lu X.M."/>
            <person name="Lenz T."/>
            <person name="Chakravarty S."/>
            <person name="Cornillot E."/>
            <person name="Hu Y."/>
            <person name="Ma W."/>
            <person name="Gonzalez L.M."/>
            <person name="Sanchez S."/>
            <person name="Estrada K."/>
            <person name="Sanchez-Flores A."/>
            <person name="Montero E."/>
            <person name="Harb O.S."/>
            <person name="Le Roch K.G."/>
            <person name="Mamoun C.B."/>
        </authorList>
    </citation>
    <scope>NUCLEOTIDE SEQUENCE</scope>
    <source>
        <strain evidence="8">WA1</strain>
    </source>
</reference>
<evidence type="ECO:0000256" key="5">
    <source>
        <dbReference type="ARBA" id="ARBA00023187"/>
    </source>
</evidence>
<dbReference type="InterPro" id="IPR008409">
    <property type="entry name" value="SPF27"/>
</dbReference>
<dbReference type="GO" id="GO:0008380">
    <property type="term" value="P:RNA splicing"/>
    <property type="evidence" value="ECO:0007669"/>
    <property type="project" value="UniProtKB-KW"/>
</dbReference>
<dbReference type="PANTHER" id="PTHR13296">
    <property type="entry name" value="BCAS2 PROTEIN"/>
    <property type="match status" value="1"/>
</dbReference>
<comment type="subcellular location">
    <subcellularLocation>
        <location evidence="1">Nucleus</location>
    </subcellularLocation>
</comment>
<evidence type="ECO:0000256" key="1">
    <source>
        <dbReference type="ARBA" id="ARBA00004123"/>
    </source>
</evidence>
<sequence length="220" mass="25633">MKDNPDGALKLYTYNQYHDLVDSLPFVDSIPKEMDSTIKQLIQDEMKSMLEESGGDEDALLKTYLAPLPFTACTRESGDHLYNMLIDGIKNGIEMEKLDLDRYASSNFKNITEKLCNSKMLLEYSNGSIINLELMDRYKEPIWLKYLDDLTLLKMRLEKSKNDLEQQIEQVNKSRKLQHVECASRIRSIHGEYLEYQNKNRQLLHALEMQSLVKDDTLVE</sequence>
<dbReference type="RefSeq" id="XP_067802266.1">
    <property type="nucleotide sequence ID" value="XM_067948115.1"/>
</dbReference>
<keyword evidence="6" id="KW-0539">Nucleus</keyword>
<gene>
    <name evidence="8" type="ORF">BdWA1_003099</name>
</gene>
<accession>A0AAD9PIH9</accession>
<keyword evidence="3" id="KW-0507">mRNA processing</keyword>
<dbReference type="KEGG" id="bdw:94337396"/>
<keyword evidence="5" id="KW-0508">mRNA splicing</keyword>
<dbReference type="GO" id="GO:0071013">
    <property type="term" value="C:catalytic step 2 spliceosome"/>
    <property type="evidence" value="ECO:0007669"/>
    <property type="project" value="TreeGrafter"/>
</dbReference>
<keyword evidence="7" id="KW-0175">Coiled coil</keyword>
<evidence type="ECO:0000313" key="8">
    <source>
        <dbReference type="EMBL" id="KAK2195423.1"/>
    </source>
</evidence>
<dbReference type="GeneID" id="94337396"/>
<name>A0AAD9PIH9_9APIC</name>
<evidence type="ECO:0000256" key="4">
    <source>
        <dbReference type="ARBA" id="ARBA00022728"/>
    </source>
</evidence>
<dbReference type="AlphaFoldDB" id="A0AAD9PIH9"/>
<evidence type="ECO:0000256" key="6">
    <source>
        <dbReference type="ARBA" id="ARBA00023242"/>
    </source>
</evidence>
<dbReference type="Pfam" id="PF05700">
    <property type="entry name" value="BCAS2"/>
    <property type="match status" value="1"/>
</dbReference>
<evidence type="ECO:0000313" key="9">
    <source>
        <dbReference type="Proteomes" id="UP001214638"/>
    </source>
</evidence>
<evidence type="ECO:0000256" key="2">
    <source>
        <dbReference type="ARBA" id="ARBA00010788"/>
    </source>
</evidence>
<evidence type="ECO:0000256" key="3">
    <source>
        <dbReference type="ARBA" id="ARBA00022664"/>
    </source>
</evidence>
<keyword evidence="9" id="KW-1185">Reference proteome</keyword>
<dbReference type="PANTHER" id="PTHR13296:SF0">
    <property type="entry name" value="PRE-MRNA-SPLICING FACTOR SPF27"/>
    <property type="match status" value="1"/>
</dbReference>
<organism evidence="8 9">
    <name type="scientific">Babesia duncani</name>
    <dbReference type="NCBI Taxonomy" id="323732"/>
    <lineage>
        <taxon>Eukaryota</taxon>
        <taxon>Sar</taxon>
        <taxon>Alveolata</taxon>
        <taxon>Apicomplexa</taxon>
        <taxon>Aconoidasida</taxon>
        <taxon>Piroplasmida</taxon>
        <taxon>Babesiidae</taxon>
        <taxon>Babesia</taxon>
    </lineage>
</organism>
<dbReference type="GO" id="GO:0071011">
    <property type="term" value="C:precatalytic spliceosome"/>
    <property type="evidence" value="ECO:0007669"/>
    <property type="project" value="TreeGrafter"/>
</dbReference>
<feature type="coiled-coil region" evidence="7">
    <location>
        <begin position="147"/>
        <end position="177"/>
    </location>
</feature>
<dbReference type="EMBL" id="JALLKP010000004">
    <property type="protein sequence ID" value="KAK2195423.1"/>
    <property type="molecule type" value="Genomic_DNA"/>
</dbReference>
<dbReference type="Proteomes" id="UP001214638">
    <property type="component" value="Unassembled WGS sequence"/>
</dbReference>
<keyword evidence="4" id="KW-0747">Spliceosome</keyword>
<protein>
    <submittedName>
        <fullName evidence="8">Pre-mRNA-splicing factor SPF27</fullName>
    </submittedName>
</protein>
<dbReference type="GO" id="GO:0000974">
    <property type="term" value="C:Prp19 complex"/>
    <property type="evidence" value="ECO:0007669"/>
    <property type="project" value="TreeGrafter"/>
</dbReference>
<comment type="caution">
    <text evidence="8">The sequence shown here is derived from an EMBL/GenBank/DDBJ whole genome shotgun (WGS) entry which is preliminary data.</text>
</comment>
<comment type="similarity">
    <text evidence="2">Belongs to the SPF27 family.</text>
</comment>